<dbReference type="AlphaFoldDB" id="A0A839SW56"/>
<evidence type="ECO:0000313" key="3">
    <source>
        <dbReference type="Proteomes" id="UP000581135"/>
    </source>
</evidence>
<evidence type="ECO:0000313" key="2">
    <source>
        <dbReference type="EMBL" id="MBB3065195.1"/>
    </source>
</evidence>
<dbReference type="EMBL" id="JACHXA010000003">
    <property type="protein sequence ID" value="MBB3065195.1"/>
    <property type="molecule type" value="Genomic_DNA"/>
</dbReference>
<evidence type="ECO:0000256" key="1">
    <source>
        <dbReference type="SAM" id="Phobius"/>
    </source>
</evidence>
<reference evidence="2 3" key="1">
    <citation type="submission" date="2020-08" db="EMBL/GenBank/DDBJ databases">
        <title>Genomic Encyclopedia of Type Strains, Phase III (KMG-III): the genomes of soil and plant-associated and newly described type strains.</title>
        <authorList>
            <person name="Whitman W."/>
        </authorList>
    </citation>
    <scope>NUCLEOTIDE SEQUENCE [LARGE SCALE GENOMIC DNA]</scope>
    <source>
        <strain evidence="2 3">CECT 8803</strain>
    </source>
</reference>
<keyword evidence="1" id="KW-0472">Membrane</keyword>
<sequence length="482" mass="52351">MMLNPEFRRNLWLEISTSRLIGLAVLAGLLVALLEAGGSITDLSEGYTLTGKIGFFLTAILWGTRRAASGLASELRGATWDWQRLSSMGAWQMTWGKMLGATAFTWLAAIVFLGFLVIGRLKGVEGHALWGYGPGALGLELLSFIIDALLAQAVALAAALVLLRKRHDRQTLAIGFCQGAGLLAYLLLAGADGTFFFGQDAVASIYGAHPAVDWYGLSFSAGSFIIGSKLFFLIAAVASCLRLMREELQLRTRPWGWALFLLLFAAYLNGFLVTACATCADSPGIQAALFGAVLGIGTYLALFADRKDPQDIGRFLDALRGRESRLQERIPRWFPALALTLIFGLAAAFLGIEGEWIDREFIDYFGRRADQHLQALVLASLALLLRDVGIILGMSFGKLRGRADLMTIFWLGLLYMLVPLVLQGMGLHRLASTFTPATALEPWTAFAGAAVQAIVALGWAVYRWRGSQRAFMASLPKESLTA</sequence>
<proteinExistence type="predicted"/>
<organism evidence="2 3">
    <name type="scientific">Limibacillus halophilus</name>
    <dbReference type="NCBI Taxonomy" id="1579333"/>
    <lineage>
        <taxon>Bacteria</taxon>
        <taxon>Pseudomonadati</taxon>
        <taxon>Pseudomonadota</taxon>
        <taxon>Alphaproteobacteria</taxon>
        <taxon>Rhodospirillales</taxon>
        <taxon>Rhodovibrionaceae</taxon>
        <taxon>Limibacillus</taxon>
    </lineage>
</organism>
<dbReference type="Proteomes" id="UP000581135">
    <property type="component" value="Unassembled WGS sequence"/>
</dbReference>
<feature type="transmembrane region" description="Helical" evidence="1">
    <location>
        <begin position="98"/>
        <end position="121"/>
    </location>
</feature>
<dbReference type="RefSeq" id="WP_183415993.1">
    <property type="nucleotide sequence ID" value="NZ_JACHXA010000003.1"/>
</dbReference>
<feature type="transmembrane region" description="Helical" evidence="1">
    <location>
        <begin position="285"/>
        <end position="304"/>
    </location>
</feature>
<feature type="transmembrane region" description="Helical" evidence="1">
    <location>
        <begin position="333"/>
        <end position="352"/>
    </location>
</feature>
<feature type="transmembrane region" description="Helical" evidence="1">
    <location>
        <begin position="443"/>
        <end position="462"/>
    </location>
</feature>
<keyword evidence="1" id="KW-0812">Transmembrane</keyword>
<keyword evidence="3" id="KW-1185">Reference proteome</keyword>
<accession>A0A839SW56</accession>
<name>A0A839SW56_9PROT</name>
<protein>
    <submittedName>
        <fullName evidence="2">Uncharacterized protein</fullName>
    </submittedName>
</protein>
<feature type="transmembrane region" description="Helical" evidence="1">
    <location>
        <begin position="46"/>
        <end position="64"/>
    </location>
</feature>
<feature type="transmembrane region" description="Helical" evidence="1">
    <location>
        <begin position="372"/>
        <end position="396"/>
    </location>
</feature>
<feature type="transmembrane region" description="Helical" evidence="1">
    <location>
        <begin position="255"/>
        <end position="273"/>
    </location>
</feature>
<feature type="transmembrane region" description="Helical" evidence="1">
    <location>
        <begin position="175"/>
        <end position="197"/>
    </location>
</feature>
<keyword evidence="1" id="KW-1133">Transmembrane helix</keyword>
<feature type="transmembrane region" description="Helical" evidence="1">
    <location>
        <begin position="217"/>
        <end position="243"/>
    </location>
</feature>
<feature type="transmembrane region" description="Helical" evidence="1">
    <location>
        <begin position="141"/>
        <end position="163"/>
    </location>
</feature>
<feature type="transmembrane region" description="Helical" evidence="1">
    <location>
        <begin position="408"/>
        <end position="431"/>
    </location>
</feature>
<gene>
    <name evidence="2" type="ORF">FHR98_001474</name>
</gene>
<comment type="caution">
    <text evidence="2">The sequence shown here is derived from an EMBL/GenBank/DDBJ whole genome shotgun (WGS) entry which is preliminary data.</text>
</comment>